<sequence>MKLNVKYFGLLAEITGCNEETIAFNGTTLYELEDLVFKKYPALQKKEYQVAHNNEIVNSDTKITAKEIAFLPPFSGG</sequence>
<dbReference type="RefSeq" id="WP_387962255.1">
    <property type="nucleotide sequence ID" value="NZ_JBHSGP010000012.1"/>
</dbReference>
<dbReference type="Gene3D" id="3.10.20.30">
    <property type="match status" value="1"/>
</dbReference>
<dbReference type="Pfam" id="PF02597">
    <property type="entry name" value="ThiS"/>
    <property type="match status" value="1"/>
</dbReference>
<dbReference type="InterPro" id="IPR003749">
    <property type="entry name" value="ThiS/MoaD-like"/>
</dbReference>
<proteinExistence type="inferred from homology"/>
<gene>
    <name evidence="4" type="ORF">ACFO5O_06975</name>
</gene>
<dbReference type="EMBL" id="JBHSGP010000012">
    <property type="protein sequence ID" value="MFC4722057.1"/>
    <property type="molecule type" value="Genomic_DNA"/>
</dbReference>
<comment type="similarity">
    <text evidence="2">Belongs to the MoaD family.</text>
</comment>
<evidence type="ECO:0000256" key="2">
    <source>
        <dbReference type="ARBA" id="ARBA00024200"/>
    </source>
</evidence>
<protein>
    <recommendedName>
        <fullName evidence="3">Molybdopterin synthase sulfur carrier subunit</fullName>
    </recommendedName>
</protein>
<organism evidence="4 5">
    <name type="scientific">Geojedonia litorea</name>
    <dbReference type="NCBI Taxonomy" id="1268269"/>
    <lineage>
        <taxon>Bacteria</taxon>
        <taxon>Pseudomonadati</taxon>
        <taxon>Bacteroidota</taxon>
        <taxon>Flavobacteriia</taxon>
        <taxon>Flavobacteriales</taxon>
        <taxon>Flavobacteriaceae</taxon>
        <taxon>Geojedonia</taxon>
    </lineage>
</organism>
<name>A0ABV9N194_9FLAO</name>
<accession>A0ABV9N194</accession>
<evidence type="ECO:0000256" key="3">
    <source>
        <dbReference type="ARBA" id="ARBA00024247"/>
    </source>
</evidence>
<dbReference type="InterPro" id="IPR012675">
    <property type="entry name" value="Beta-grasp_dom_sf"/>
</dbReference>
<keyword evidence="1" id="KW-0547">Nucleotide-binding</keyword>
<reference evidence="5" key="1">
    <citation type="journal article" date="2019" name="Int. J. Syst. Evol. Microbiol.">
        <title>The Global Catalogue of Microorganisms (GCM) 10K type strain sequencing project: providing services to taxonomists for standard genome sequencing and annotation.</title>
        <authorList>
            <consortium name="The Broad Institute Genomics Platform"/>
            <consortium name="The Broad Institute Genome Sequencing Center for Infectious Disease"/>
            <person name="Wu L."/>
            <person name="Ma J."/>
        </authorList>
    </citation>
    <scope>NUCLEOTIDE SEQUENCE [LARGE SCALE GENOMIC DNA]</scope>
    <source>
        <strain evidence="5">CCUG 63682</strain>
    </source>
</reference>
<evidence type="ECO:0000313" key="4">
    <source>
        <dbReference type="EMBL" id="MFC4722057.1"/>
    </source>
</evidence>
<evidence type="ECO:0000313" key="5">
    <source>
        <dbReference type="Proteomes" id="UP001595953"/>
    </source>
</evidence>
<dbReference type="SUPFAM" id="SSF54285">
    <property type="entry name" value="MoaD/ThiS"/>
    <property type="match status" value="1"/>
</dbReference>
<dbReference type="PANTHER" id="PTHR33359:SF1">
    <property type="entry name" value="MOLYBDOPTERIN SYNTHASE SULFUR CARRIER SUBUNIT"/>
    <property type="match status" value="1"/>
</dbReference>
<dbReference type="PANTHER" id="PTHR33359">
    <property type="entry name" value="MOLYBDOPTERIN SYNTHASE SULFUR CARRIER SUBUNIT"/>
    <property type="match status" value="1"/>
</dbReference>
<keyword evidence="5" id="KW-1185">Reference proteome</keyword>
<evidence type="ECO:0000256" key="1">
    <source>
        <dbReference type="ARBA" id="ARBA00022741"/>
    </source>
</evidence>
<dbReference type="Proteomes" id="UP001595953">
    <property type="component" value="Unassembled WGS sequence"/>
</dbReference>
<comment type="caution">
    <text evidence="4">The sequence shown here is derived from an EMBL/GenBank/DDBJ whole genome shotgun (WGS) entry which is preliminary data.</text>
</comment>
<dbReference type="InterPro" id="IPR016155">
    <property type="entry name" value="Mopterin_synth/thiamin_S_b"/>
</dbReference>
<dbReference type="InterPro" id="IPR044672">
    <property type="entry name" value="MOCS2A"/>
</dbReference>
<dbReference type="CDD" id="cd00754">
    <property type="entry name" value="Ubl_MoaD"/>
    <property type="match status" value="1"/>
</dbReference>